<dbReference type="InterPro" id="IPR004837">
    <property type="entry name" value="NaCa_Exmemb"/>
</dbReference>
<feature type="domain" description="Sodium/calcium exchanger membrane region" evidence="6">
    <location>
        <begin position="187"/>
        <end position="325"/>
    </location>
</feature>
<organism evidence="7 8">
    <name type="scientific">Haloferax chudinovii</name>
    <dbReference type="NCBI Taxonomy" id="1109010"/>
    <lineage>
        <taxon>Archaea</taxon>
        <taxon>Methanobacteriati</taxon>
        <taxon>Methanobacteriota</taxon>
        <taxon>Stenosarchaea group</taxon>
        <taxon>Halobacteria</taxon>
        <taxon>Halobacteriales</taxon>
        <taxon>Haloferacaceae</taxon>
        <taxon>Haloferax</taxon>
    </lineage>
</organism>
<keyword evidence="8" id="KW-1185">Reference proteome</keyword>
<keyword evidence="2 5" id="KW-0812">Transmembrane</keyword>
<dbReference type="GO" id="GO:0016020">
    <property type="term" value="C:membrane"/>
    <property type="evidence" value="ECO:0007669"/>
    <property type="project" value="UniProtKB-SubCell"/>
</dbReference>
<evidence type="ECO:0000256" key="2">
    <source>
        <dbReference type="ARBA" id="ARBA00022692"/>
    </source>
</evidence>
<gene>
    <name evidence="7" type="ORF">ACFQI8_15435</name>
</gene>
<dbReference type="AlphaFoldDB" id="A0ABD5XQV9"/>
<dbReference type="Proteomes" id="UP001596460">
    <property type="component" value="Unassembled WGS sequence"/>
</dbReference>
<feature type="domain" description="Sodium/calcium exchanger membrane region" evidence="6">
    <location>
        <begin position="14"/>
        <end position="149"/>
    </location>
</feature>
<evidence type="ECO:0000313" key="7">
    <source>
        <dbReference type="EMBL" id="MFC7130772.1"/>
    </source>
</evidence>
<keyword evidence="3 5" id="KW-1133">Transmembrane helix</keyword>
<name>A0ABD5XQV9_9EURY</name>
<reference evidence="7 8" key="1">
    <citation type="journal article" date="2019" name="Int. J. Syst. Evol. Microbiol.">
        <title>The Global Catalogue of Microorganisms (GCM) 10K type strain sequencing project: providing services to taxonomists for standard genome sequencing and annotation.</title>
        <authorList>
            <consortium name="The Broad Institute Genomics Platform"/>
            <consortium name="The Broad Institute Genome Sequencing Center for Infectious Disease"/>
            <person name="Wu L."/>
            <person name="Ma J."/>
        </authorList>
    </citation>
    <scope>NUCLEOTIDE SEQUENCE [LARGE SCALE GENOMIC DNA]</scope>
    <source>
        <strain evidence="7 8">DSM 26526</strain>
    </source>
</reference>
<dbReference type="EMBL" id="JBHTAB010000009">
    <property type="protein sequence ID" value="MFC7130772.1"/>
    <property type="molecule type" value="Genomic_DNA"/>
</dbReference>
<evidence type="ECO:0000256" key="1">
    <source>
        <dbReference type="ARBA" id="ARBA00004141"/>
    </source>
</evidence>
<protein>
    <submittedName>
        <fullName evidence="7">Sodium:calcium antiporter</fullName>
    </submittedName>
</protein>
<feature type="transmembrane region" description="Helical" evidence="5">
    <location>
        <begin position="309"/>
        <end position="324"/>
    </location>
</feature>
<feature type="transmembrane region" description="Helical" evidence="5">
    <location>
        <begin position="36"/>
        <end position="56"/>
    </location>
</feature>
<evidence type="ECO:0000313" key="8">
    <source>
        <dbReference type="Proteomes" id="UP001596460"/>
    </source>
</evidence>
<accession>A0ABD5XQV9</accession>
<dbReference type="Pfam" id="PF01699">
    <property type="entry name" value="Na_Ca_ex"/>
    <property type="match status" value="2"/>
</dbReference>
<feature type="transmembrane region" description="Helical" evidence="5">
    <location>
        <begin position="285"/>
        <end position="302"/>
    </location>
</feature>
<feature type="transmembrane region" description="Helical" evidence="5">
    <location>
        <begin position="251"/>
        <end position="273"/>
    </location>
</feature>
<feature type="transmembrane region" description="Helical" evidence="5">
    <location>
        <begin position="76"/>
        <end position="98"/>
    </location>
</feature>
<feature type="transmembrane region" description="Helical" evidence="5">
    <location>
        <begin position="12"/>
        <end position="29"/>
    </location>
</feature>
<evidence type="ECO:0000259" key="6">
    <source>
        <dbReference type="Pfam" id="PF01699"/>
    </source>
</evidence>
<evidence type="ECO:0000256" key="4">
    <source>
        <dbReference type="ARBA" id="ARBA00023136"/>
    </source>
</evidence>
<sequence length="327" mass="34402">MSLLGTITASPLLSAIVFLIGIVIVVFSIEEFVEHVATTAVGLGVSSFILTVVLAGTDLENVLLGAAAVVGSLPDVGLGTVFGEAVFILCMALGLGGVIVPFEIDIPPRYLALTAVSPGLLLVLSVDGVLSRFDGAILTIAFVPAVYLLYHWEKTRSEHYLEPEDELEEEIEEAAAGEEEYSPFVRLGILILTVIGMTVGSELAVQGTKGLLAFTGIAQLAFGATVLSFIASLEEIFLTVEPVRDGTPAVAAGNVVGSMIFFVTANAGILALVHPLTVSSSVWTVQYPFFLVVLGVVMLVLYRGVVSRPIGAGLLVTYGLYWAVNFL</sequence>
<feature type="transmembrane region" description="Helical" evidence="5">
    <location>
        <begin position="184"/>
        <end position="205"/>
    </location>
</feature>
<comment type="caution">
    <text evidence="7">The sequence shown here is derived from an EMBL/GenBank/DDBJ whole genome shotgun (WGS) entry which is preliminary data.</text>
</comment>
<proteinExistence type="predicted"/>
<evidence type="ECO:0000256" key="3">
    <source>
        <dbReference type="ARBA" id="ARBA00022989"/>
    </source>
</evidence>
<feature type="transmembrane region" description="Helical" evidence="5">
    <location>
        <begin position="211"/>
        <end position="230"/>
    </location>
</feature>
<evidence type="ECO:0000256" key="5">
    <source>
        <dbReference type="SAM" id="Phobius"/>
    </source>
</evidence>
<keyword evidence="4 5" id="KW-0472">Membrane</keyword>
<dbReference type="RefSeq" id="WP_390246326.1">
    <property type="nucleotide sequence ID" value="NZ_JBHTAB010000009.1"/>
</dbReference>
<feature type="transmembrane region" description="Helical" evidence="5">
    <location>
        <begin position="110"/>
        <end position="130"/>
    </location>
</feature>
<dbReference type="InterPro" id="IPR044880">
    <property type="entry name" value="NCX_ion-bd_dom_sf"/>
</dbReference>
<feature type="transmembrane region" description="Helical" evidence="5">
    <location>
        <begin position="136"/>
        <end position="152"/>
    </location>
</feature>
<dbReference type="Gene3D" id="1.20.1420.30">
    <property type="entry name" value="NCX, central ion-binding region"/>
    <property type="match status" value="1"/>
</dbReference>
<comment type="subcellular location">
    <subcellularLocation>
        <location evidence="1">Membrane</location>
        <topology evidence="1">Multi-pass membrane protein</topology>
    </subcellularLocation>
</comment>